<evidence type="ECO:0000256" key="1">
    <source>
        <dbReference type="SAM" id="Phobius"/>
    </source>
</evidence>
<proteinExistence type="predicted"/>
<dbReference type="RefSeq" id="WP_218034727.1">
    <property type="nucleotide sequence ID" value="NZ_BAAABN010000054.1"/>
</dbReference>
<keyword evidence="1" id="KW-0472">Membrane</keyword>
<feature type="transmembrane region" description="Helical" evidence="1">
    <location>
        <begin position="189"/>
        <end position="207"/>
    </location>
</feature>
<dbReference type="AlphaFoldDB" id="A0A5M3WAR8"/>
<comment type="caution">
    <text evidence="2">The sequence shown here is derived from an EMBL/GenBank/DDBJ whole genome shotgun (WGS) entry which is preliminary data.</text>
</comment>
<organism evidence="2 3">
    <name type="scientific">Acrocarpospora corrugata</name>
    <dbReference type="NCBI Taxonomy" id="35763"/>
    <lineage>
        <taxon>Bacteria</taxon>
        <taxon>Bacillati</taxon>
        <taxon>Actinomycetota</taxon>
        <taxon>Actinomycetes</taxon>
        <taxon>Streptosporangiales</taxon>
        <taxon>Streptosporangiaceae</taxon>
        <taxon>Acrocarpospora</taxon>
    </lineage>
</organism>
<sequence length="215" mass="22716">MVDDDPSELAPASPAETLRLIDAERAEVQRGLTPDPRLIYVPWGLAWLVGHALMFLRFGPDGRVLVAMPVALPLIVLYVLLVIALVVSARAGIRAGRHVVGVSSVQSLRYGLAWVAAFGAVAAIAGRYSGMLPPAEVGMLWAALSVAVVGVLYIAGAAIWQAQDMFRLGAWITLVNIVGVLAGPGWHSLAISLAGGGGLLVGGFVAWRRWRRPSP</sequence>
<feature type="transmembrane region" description="Helical" evidence="1">
    <location>
        <begin position="64"/>
        <end position="87"/>
    </location>
</feature>
<dbReference type="EMBL" id="BLAD01000101">
    <property type="protein sequence ID" value="GES05469.1"/>
    <property type="molecule type" value="Genomic_DNA"/>
</dbReference>
<name>A0A5M3WAR8_9ACTN</name>
<feature type="transmembrane region" description="Helical" evidence="1">
    <location>
        <begin position="38"/>
        <end position="58"/>
    </location>
</feature>
<dbReference type="Proteomes" id="UP000334990">
    <property type="component" value="Unassembled WGS sequence"/>
</dbReference>
<keyword evidence="1" id="KW-0812">Transmembrane</keyword>
<accession>A0A5M3WAR8</accession>
<reference evidence="2 3" key="1">
    <citation type="submission" date="2019-10" db="EMBL/GenBank/DDBJ databases">
        <title>Whole genome shotgun sequence of Acrocarpospora corrugata NBRC 13972.</title>
        <authorList>
            <person name="Ichikawa N."/>
            <person name="Kimura A."/>
            <person name="Kitahashi Y."/>
            <person name="Komaki H."/>
            <person name="Oguchi A."/>
        </authorList>
    </citation>
    <scope>NUCLEOTIDE SEQUENCE [LARGE SCALE GENOMIC DNA]</scope>
    <source>
        <strain evidence="2 3">NBRC 13972</strain>
    </source>
</reference>
<protein>
    <submittedName>
        <fullName evidence="2">Uncharacterized protein</fullName>
    </submittedName>
</protein>
<feature type="transmembrane region" description="Helical" evidence="1">
    <location>
        <begin position="140"/>
        <end position="159"/>
    </location>
</feature>
<feature type="transmembrane region" description="Helical" evidence="1">
    <location>
        <begin position="166"/>
        <end position="183"/>
    </location>
</feature>
<evidence type="ECO:0000313" key="2">
    <source>
        <dbReference type="EMBL" id="GES05469.1"/>
    </source>
</evidence>
<feature type="transmembrane region" description="Helical" evidence="1">
    <location>
        <begin position="108"/>
        <end position="128"/>
    </location>
</feature>
<keyword evidence="1" id="KW-1133">Transmembrane helix</keyword>
<keyword evidence="3" id="KW-1185">Reference proteome</keyword>
<evidence type="ECO:0000313" key="3">
    <source>
        <dbReference type="Proteomes" id="UP000334990"/>
    </source>
</evidence>
<gene>
    <name evidence="2" type="ORF">Acor_75370</name>
</gene>